<gene>
    <name evidence="3" type="ORF">CVLEPA_LOCUS32021</name>
</gene>
<feature type="compositionally biased region" description="Polar residues" evidence="1">
    <location>
        <begin position="1"/>
        <end position="10"/>
    </location>
</feature>
<dbReference type="EMBL" id="CAWYQH010000174">
    <property type="protein sequence ID" value="CAK8698591.1"/>
    <property type="molecule type" value="Genomic_DNA"/>
</dbReference>
<dbReference type="InterPro" id="IPR003034">
    <property type="entry name" value="SAP_dom"/>
</dbReference>
<feature type="domain" description="SAP" evidence="2">
    <location>
        <begin position="39"/>
        <end position="73"/>
    </location>
</feature>
<protein>
    <recommendedName>
        <fullName evidence="2">SAP domain-containing protein</fullName>
    </recommendedName>
</protein>
<dbReference type="InterPro" id="IPR012337">
    <property type="entry name" value="RNaseH-like_sf"/>
</dbReference>
<dbReference type="PROSITE" id="PS50800">
    <property type="entry name" value="SAP"/>
    <property type="match status" value="1"/>
</dbReference>
<dbReference type="InterPro" id="IPR036361">
    <property type="entry name" value="SAP_dom_sf"/>
</dbReference>
<proteinExistence type="predicted"/>
<dbReference type="Proteomes" id="UP001642483">
    <property type="component" value="Unassembled WGS sequence"/>
</dbReference>
<keyword evidence="4" id="KW-1185">Reference proteome</keyword>
<dbReference type="Gene3D" id="1.10.720.30">
    <property type="entry name" value="SAP domain"/>
    <property type="match status" value="1"/>
</dbReference>
<dbReference type="SMART" id="SM00513">
    <property type="entry name" value="SAP"/>
    <property type="match status" value="1"/>
</dbReference>
<dbReference type="SUPFAM" id="SSF68906">
    <property type="entry name" value="SAP domain"/>
    <property type="match status" value="1"/>
</dbReference>
<sequence length="137" mass="15952">MQVNTIMAQKSTRRKARKDDSESEIDPVYHALSRINGSINRMTLTQLQQQLNKIGLNERGVKEVLKKRLKAYYKKQKLAQKPESFDGKQYYPYLIVLDFEATCEKDPPTDYLHEIIEFPAILIDTADNKIVKFNIFA</sequence>
<dbReference type="Pfam" id="PF02037">
    <property type="entry name" value="SAP"/>
    <property type="match status" value="1"/>
</dbReference>
<dbReference type="InterPro" id="IPR051274">
    <property type="entry name" value="3-5_Exoribonuclease"/>
</dbReference>
<feature type="region of interest" description="Disordered" evidence="1">
    <location>
        <begin position="1"/>
        <end position="23"/>
    </location>
</feature>
<evidence type="ECO:0000313" key="4">
    <source>
        <dbReference type="Proteomes" id="UP001642483"/>
    </source>
</evidence>
<evidence type="ECO:0000313" key="3">
    <source>
        <dbReference type="EMBL" id="CAK8698591.1"/>
    </source>
</evidence>
<dbReference type="PANTHER" id="PTHR23044">
    <property type="entry name" value="3'-5' EXONUCLEASE ERI1-RELATED"/>
    <property type="match status" value="1"/>
</dbReference>
<organism evidence="3 4">
    <name type="scientific">Clavelina lepadiformis</name>
    <name type="common">Light-bulb sea squirt</name>
    <name type="synonym">Ascidia lepadiformis</name>
    <dbReference type="NCBI Taxonomy" id="159417"/>
    <lineage>
        <taxon>Eukaryota</taxon>
        <taxon>Metazoa</taxon>
        <taxon>Chordata</taxon>
        <taxon>Tunicata</taxon>
        <taxon>Ascidiacea</taxon>
        <taxon>Aplousobranchia</taxon>
        <taxon>Clavelinidae</taxon>
        <taxon>Clavelina</taxon>
    </lineage>
</organism>
<evidence type="ECO:0000259" key="2">
    <source>
        <dbReference type="PROSITE" id="PS50800"/>
    </source>
</evidence>
<dbReference type="SUPFAM" id="SSF53098">
    <property type="entry name" value="Ribonuclease H-like"/>
    <property type="match status" value="1"/>
</dbReference>
<dbReference type="InterPro" id="IPR036397">
    <property type="entry name" value="RNaseH_sf"/>
</dbReference>
<accession>A0ABP0H3Q0</accession>
<evidence type="ECO:0000256" key="1">
    <source>
        <dbReference type="SAM" id="MobiDB-lite"/>
    </source>
</evidence>
<comment type="caution">
    <text evidence="3">The sequence shown here is derived from an EMBL/GenBank/DDBJ whole genome shotgun (WGS) entry which is preliminary data.</text>
</comment>
<dbReference type="PANTHER" id="PTHR23044:SF61">
    <property type="entry name" value="3'-5' EXORIBONUCLEASE 1-RELATED"/>
    <property type="match status" value="1"/>
</dbReference>
<dbReference type="Gene3D" id="3.30.420.10">
    <property type="entry name" value="Ribonuclease H-like superfamily/Ribonuclease H"/>
    <property type="match status" value="1"/>
</dbReference>
<reference evidence="3 4" key="1">
    <citation type="submission" date="2024-02" db="EMBL/GenBank/DDBJ databases">
        <authorList>
            <person name="Daric V."/>
            <person name="Darras S."/>
        </authorList>
    </citation>
    <scope>NUCLEOTIDE SEQUENCE [LARGE SCALE GENOMIC DNA]</scope>
</reference>
<name>A0ABP0H3Q0_CLALP</name>